<name>D9QJR6_BRESC</name>
<dbReference type="HOGENOM" id="CLU_097099_3_1_5"/>
<keyword evidence="3" id="KW-1185">Reference proteome</keyword>
<dbReference type="SUPFAM" id="SSF54975">
    <property type="entry name" value="Acylphosphatase/BLUF domain-like"/>
    <property type="match status" value="1"/>
</dbReference>
<dbReference type="InterPro" id="IPR007024">
    <property type="entry name" value="BLUF_domain"/>
</dbReference>
<dbReference type="PROSITE" id="PS50925">
    <property type="entry name" value="BLUF"/>
    <property type="match status" value="1"/>
</dbReference>
<dbReference type="Proteomes" id="UP000002696">
    <property type="component" value="Chromosome"/>
</dbReference>
<dbReference type="BioCyc" id="BSUB633149:G1GM8-353-MONOMER"/>
<dbReference type="OrthoDB" id="196105at2"/>
<dbReference type="InterPro" id="IPR036046">
    <property type="entry name" value="Acylphosphatase-like_dom_sf"/>
</dbReference>
<dbReference type="STRING" id="633149.Bresu_0353"/>
<sequence>MTSPIERIVYRSDAVALTDGPVDVSRIVSTSVRNNAKRRLTGALALQGGVFVQVLEGDPDALTALMETIETDERHRNVRVLARWPVQAQLFLGWAMAMVDTRALSPHHSKLLTQTGSGAQVTGVLIDLASARLGSVI</sequence>
<evidence type="ECO:0000313" key="2">
    <source>
        <dbReference type="EMBL" id="ADK99667.1"/>
    </source>
</evidence>
<dbReference type="SMART" id="SM01034">
    <property type="entry name" value="BLUF"/>
    <property type="match status" value="1"/>
</dbReference>
<accession>D9QJR6</accession>
<feature type="domain" description="BLUF" evidence="1">
    <location>
        <begin position="5"/>
        <end position="97"/>
    </location>
</feature>
<organism evidence="2 3">
    <name type="scientific">Brevundimonas subvibrioides (strain ATCC 15264 / DSM 4735 / LMG 14903 / NBRC 16000 / CB 81)</name>
    <name type="common">Caulobacter subvibrioides</name>
    <dbReference type="NCBI Taxonomy" id="633149"/>
    <lineage>
        <taxon>Bacteria</taxon>
        <taxon>Pseudomonadati</taxon>
        <taxon>Pseudomonadota</taxon>
        <taxon>Alphaproteobacteria</taxon>
        <taxon>Caulobacterales</taxon>
        <taxon>Caulobacteraceae</taxon>
        <taxon>Brevundimonas</taxon>
    </lineage>
</organism>
<dbReference type="InParanoid" id="D9QJR6"/>
<dbReference type="GO" id="GO:0009882">
    <property type="term" value="F:blue light photoreceptor activity"/>
    <property type="evidence" value="ECO:0007669"/>
    <property type="project" value="InterPro"/>
</dbReference>
<reference evidence="3" key="1">
    <citation type="journal article" date="2011" name="J. Bacteriol.">
        <title>Genome sequences of eight morphologically diverse alphaproteobacteria.</title>
        <authorList>
            <consortium name="US DOE Joint Genome Institute"/>
            <person name="Brown P.J."/>
            <person name="Kysela D.T."/>
            <person name="Buechlein A."/>
            <person name="Hemmerich C."/>
            <person name="Brun Y.V."/>
        </authorList>
    </citation>
    <scope>NUCLEOTIDE SEQUENCE [LARGE SCALE GENOMIC DNA]</scope>
    <source>
        <strain evidence="3">ATCC 15264 / DSM 4735 / LMG 14903 / NBRC 16000 / CB 81</strain>
    </source>
</reference>
<dbReference type="KEGG" id="bsb:Bresu_0353"/>
<dbReference type="RefSeq" id="WP_013267771.1">
    <property type="nucleotide sequence ID" value="NC_014375.1"/>
</dbReference>
<evidence type="ECO:0000259" key="1">
    <source>
        <dbReference type="PROSITE" id="PS50925"/>
    </source>
</evidence>
<dbReference type="Gene3D" id="3.30.70.100">
    <property type="match status" value="1"/>
</dbReference>
<dbReference type="GO" id="GO:0071949">
    <property type="term" value="F:FAD binding"/>
    <property type="evidence" value="ECO:0007669"/>
    <property type="project" value="InterPro"/>
</dbReference>
<dbReference type="AlphaFoldDB" id="D9QJR6"/>
<dbReference type="Pfam" id="PF04940">
    <property type="entry name" value="BLUF"/>
    <property type="match status" value="1"/>
</dbReference>
<dbReference type="EMBL" id="CP002102">
    <property type="protein sequence ID" value="ADK99667.1"/>
    <property type="molecule type" value="Genomic_DNA"/>
</dbReference>
<gene>
    <name evidence="2" type="ordered locus">Bresu_0353</name>
</gene>
<dbReference type="eggNOG" id="COG3804">
    <property type="taxonomic scope" value="Bacteria"/>
</dbReference>
<proteinExistence type="predicted"/>
<evidence type="ECO:0000313" key="3">
    <source>
        <dbReference type="Proteomes" id="UP000002696"/>
    </source>
</evidence>
<protein>
    <submittedName>
        <fullName evidence="2">BLUF domain protein</fullName>
    </submittedName>
</protein>